<evidence type="ECO:0000313" key="4">
    <source>
        <dbReference type="RefSeq" id="XP_031765881.1"/>
    </source>
</evidence>
<protein>
    <submittedName>
        <fullName evidence="3 4">Uncharacterized protein LOC113521689</fullName>
    </submittedName>
</protein>
<organism evidence="2 3">
    <name type="scientific">Galleria mellonella</name>
    <name type="common">Greater wax moth</name>
    <dbReference type="NCBI Taxonomy" id="7137"/>
    <lineage>
        <taxon>Eukaryota</taxon>
        <taxon>Metazoa</taxon>
        <taxon>Ecdysozoa</taxon>
        <taxon>Arthropoda</taxon>
        <taxon>Hexapoda</taxon>
        <taxon>Insecta</taxon>
        <taxon>Pterygota</taxon>
        <taxon>Neoptera</taxon>
        <taxon>Endopterygota</taxon>
        <taxon>Lepidoptera</taxon>
        <taxon>Glossata</taxon>
        <taxon>Ditrysia</taxon>
        <taxon>Pyraloidea</taxon>
        <taxon>Pyralidae</taxon>
        <taxon>Galleriinae</taxon>
        <taxon>Galleria</taxon>
    </lineage>
</organism>
<dbReference type="PROSITE" id="PS51186">
    <property type="entry name" value="GNAT"/>
    <property type="match status" value="1"/>
</dbReference>
<evidence type="ECO:0000313" key="2">
    <source>
        <dbReference type="Proteomes" id="UP001652740"/>
    </source>
</evidence>
<dbReference type="PANTHER" id="PTHR20958:SF6">
    <property type="entry name" value="GLYCINE N-ACYLTRANSFERASE-LIKE PROTEIN"/>
    <property type="match status" value="1"/>
</dbReference>
<dbReference type="RefSeq" id="XP_031765881.1">
    <property type="nucleotide sequence ID" value="XM_031910021.1"/>
</dbReference>
<sequence length="287" mass="33155">MAASEQDSLEYLPLEKWPELQAIFMDTWPRGISAYYALETQKEWKQIGIDHDFKVYCPFGDMSNGMVAFNKKSTFNEIIIQCPKDDTIQLEEALKRTKLIDWSTSIIVPFTPSHITHCIGNILGDVNMKIAGKERRHEIFILDKRSPLYENISLHEGITFKPLLKDHIHLVDSSWVNRYDSSAWYIDLLITSKSGFGLFKGDQLACWLLVNEVGALTHLFTLPEHRKKGYAETLLKLVCNNRLKDNKDSFAYCMTGNVNASNLYNKLGFVKFHTVIWRYLLPRTELN</sequence>
<dbReference type="Pfam" id="PF08445">
    <property type="entry name" value="FR47"/>
    <property type="match status" value="1"/>
</dbReference>
<dbReference type="InterPro" id="IPR053225">
    <property type="entry name" value="Acyl-CoA_N-acyltransferase"/>
</dbReference>
<dbReference type="InterPro" id="IPR000182">
    <property type="entry name" value="GNAT_dom"/>
</dbReference>
<dbReference type="Gene3D" id="3.40.630.30">
    <property type="match status" value="2"/>
</dbReference>
<dbReference type="InterPro" id="IPR013653">
    <property type="entry name" value="GCN5-like_dom"/>
</dbReference>
<name>A0A6J1X7X1_GALME</name>
<reference evidence="3 4" key="1">
    <citation type="submission" date="2025-04" db="UniProtKB">
        <authorList>
            <consortium name="RefSeq"/>
        </authorList>
    </citation>
    <scope>IDENTIFICATION</scope>
    <source>
        <tissue evidence="3 4">Whole adult</tissue>
    </source>
</reference>
<proteinExistence type="predicted"/>
<feature type="domain" description="N-acetyltransferase" evidence="1">
    <location>
        <begin position="158"/>
        <end position="284"/>
    </location>
</feature>
<dbReference type="PANTHER" id="PTHR20958">
    <property type="entry name" value="GLYCINE N-ACYLTRANSFERASE-LIKE PROTEIN"/>
    <property type="match status" value="1"/>
</dbReference>
<dbReference type="AlphaFoldDB" id="A0A6J1X7X1"/>
<evidence type="ECO:0000259" key="1">
    <source>
        <dbReference type="PROSITE" id="PS51186"/>
    </source>
</evidence>
<dbReference type="GO" id="GO:0016747">
    <property type="term" value="F:acyltransferase activity, transferring groups other than amino-acyl groups"/>
    <property type="evidence" value="ECO:0007669"/>
    <property type="project" value="InterPro"/>
</dbReference>
<dbReference type="KEGG" id="gmw:113521689"/>
<dbReference type="RefSeq" id="XP_026763112.1">
    <property type="nucleotide sequence ID" value="XM_026907311.2"/>
</dbReference>
<dbReference type="Proteomes" id="UP001652740">
    <property type="component" value="Unplaced"/>
</dbReference>
<accession>A0A6J1X7X1</accession>
<dbReference type="InterPro" id="IPR016181">
    <property type="entry name" value="Acyl_CoA_acyltransferase"/>
</dbReference>
<evidence type="ECO:0000313" key="3">
    <source>
        <dbReference type="RefSeq" id="XP_026763112.1"/>
    </source>
</evidence>
<keyword evidence="2" id="KW-1185">Reference proteome</keyword>
<dbReference type="GeneID" id="113521689"/>
<dbReference type="SUPFAM" id="SSF55729">
    <property type="entry name" value="Acyl-CoA N-acyltransferases (Nat)"/>
    <property type="match status" value="1"/>
</dbReference>
<gene>
    <name evidence="3 4" type="primary">LOC113521689</name>
</gene>
<dbReference type="OrthoDB" id="61870at2759"/>